<organism evidence="1 2">
    <name type="scientific">Nocardioides zeae</name>
    <dbReference type="NCBI Taxonomy" id="1457234"/>
    <lineage>
        <taxon>Bacteria</taxon>
        <taxon>Bacillati</taxon>
        <taxon>Actinomycetota</taxon>
        <taxon>Actinomycetes</taxon>
        <taxon>Propionibacteriales</taxon>
        <taxon>Nocardioidaceae</taxon>
        <taxon>Nocardioides</taxon>
    </lineage>
</organism>
<dbReference type="Pfam" id="PF00132">
    <property type="entry name" value="Hexapep"/>
    <property type="match status" value="1"/>
</dbReference>
<dbReference type="SUPFAM" id="SSF51161">
    <property type="entry name" value="Trimeric LpxA-like enzymes"/>
    <property type="match status" value="1"/>
</dbReference>
<dbReference type="InterPro" id="IPR001451">
    <property type="entry name" value="Hexapep"/>
</dbReference>
<gene>
    <name evidence="1" type="ORF">G3T38_06640</name>
</gene>
<dbReference type="Gene3D" id="2.160.10.10">
    <property type="entry name" value="Hexapeptide repeat proteins"/>
    <property type="match status" value="1"/>
</dbReference>
<dbReference type="PANTHER" id="PTHR13061">
    <property type="entry name" value="DYNACTIN SUBUNIT P25"/>
    <property type="match status" value="1"/>
</dbReference>
<dbReference type="InterPro" id="IPR050484">
    <property type="entry name" value="Transf_Hexapept/Carb_Anhydrase"/>
</dbReference>
<dbReference type="AlphaFoldDB" id="A0A6P0HI37"/>
<evidence type="ECO:0000313" key="1">
    <source>
        <dbReference type="EMBL" id="NEN77950.1"/>
    </source>
</evidence>
<dbReference type="RefSeq" id="WP_163771297.1">
    <property type="nucleotide sequence ID" value="NZ_JAAGXA010000003.1"/>
</dbReference>
<dbReference type="InterPro" id="IPR047324">
    <property type="entry name" value="LbH_gamma_CA-like"/>
</dbReference>
<accession>A0A6P0HI37</accession>
<protein>
    <submittedName>
        <fullName evidence="1">Gamma carbonic anhydrase family protein</fullName>
    </submittedName>
</protein>
<dbReference type="CDD" id="cd04645">
    <property type="entry name" value="LbH_gamma_CA_like"/>
    <property type="match status" value="1"/>
</dbReference>
<sequence>MPLFELDGVAPTIHPDAWVAETATIVGDVRLGAGASVWYGAVVRGDVGTITIGEGSNVQDGSVLHLVTASHLRIGSGSTVAHGCIVHCLEVGDGSLIGNGSTVLDGAVIGSGVLVAAGSLVTPGTQVPDGSLVKGAPAKVVGPIEPGSTAAGILERNARQYVELARHHRATVKRID</sequence>
<dbReference type="PANTHER" id="PTHR13061:SF29">
    <property type="entry name" value="GAMMA CARBONIC ANHYDRASE-LIKE 1, MITOCHONDRIAL-RELATED"/>
    <property type="match status" value="1"/>
</dbReference>
<name>A0A6P0HI37_9ACTN</name>
<keyword evidence="2" id="KW-1185">Reference proteome</keyword>
<proteinExistence type="predicted"/>
<dbReference type="InterPro" id="IPR011004">
    <property type="entry name" value="Trimer_LpxA-like_sf"/>
</dbReference>
<dbReference type="Proteomes" id="UP000468687">
    <property type="component" value="Unassembled WGS sequence"/>
</dbReference>
<comment type="caution">
    <text evidence="1">The sequence shown here is derived from an EMBL/GenBank/DDBJ whole genome shotgun (WGS) entry which is preliminary data.</text>
</comment>
<dbReference type="EMBL" id="JAAGXA010000003">
    <property type="protein sequence ID" value="NEN77950.1"/>
    <property type="molecule type" value="Genomic_DNA"/>
</dbReference>
<evidence type="ECO:0000313" key="2">
    <source>
        <dbReference type="Proteomes" id="UP000468687"/>
    </source>
</evidence>
<reference evidence="1 2" key="1">
    <citation type="journal article" date="2014" name="Int. J. Syst. Evol. Microbiol.">
        <title>Nocardioides zeae sp. nov., isolated from the stem of Zea mays.</title>
        <authorList>
            <person name="Glaeser S.P."/>
            <person name="McInroy J.A."/>
            <person name="Busse H.J."/>
            <person name="Kampfer P."/>
        </authorList>
    </citation>
    <scope>NUCLEOTIDE SEQUENCE [LARGE SCALE GENOMIC DNA]</scope>
    <source>
        <strain evidence="1 2">JCM 30728</strain>
    </source>
</reference>